<organism evidence="1 2">
    <name type="scientific">Daphnia magna</name>
    <dbReference type="NCBI Taxonomy" id="35525"/>
    <lineage>
        <taxon>Eukaryota</taxon>
        <taxon>Metazoa</taxon>
        <taxon>Ecdysozoa</taxon>
        <taxon>Arthropoda</taxon>
        <taxon>Crustacea</taxon>
        <taxon>Branchiopoda</taxon>
        <taxon>Diplostraca</taxon>
        <taxon>Cladocera</taxon>
        <taxon>Anomopoda</taxon>
        <taxon>Daphniidae</taxon>
        <taxon>Daphnia</taxon>
    </lineage>
</organism>
<name>A0ABQ9ZD83_9CRUS</name>
<evidence type="ECO:0000313" key="2">
    <source>
        <dbReference type="Proteomes" id="UP001234178"/>
    </source>
</evidence>
<proteinExistence type="predicted"/>
<protein>
    <submittedName>
        <fullName evidence="1">Uncharacterized protein</fullName>
    </submittedName>
</protein>
<sequence length="92" mass="10775">MYTCCNRPLSAAFPLYSSRSQAVQSTEDHFAEMLACCDFRPRIDGLNNVRLPKKTNTGTLLYDFEPQDVDLFYIRLWVERTDMLMTEINWIS</sequence>
<dbReference type="EMBL" id="JAOYFB010000003">
    <property type="protein sequence ID" value="KAK4010860.1"/>
    <property type="molecule type" value="Genomic_DNA"/>
</dbReference>
<dbReference type="Proteomes" id="UP001234178">
    <property type="component" value="Unassembled WGS sequence"/>
</dbReference>
<comment type="caution">
    <text evidence="1">The sequence shown here is derived from an EMBL/GenBank/DDBJ whole genome shotgun (WGS) entry which is preliminary data.</text>
</comment>
<accession>A0ABQ9ZD83</accession>
<evidence type="ECO:0000313" key="1">
    <source>
        <dbReference type="EMBL" id="KAK4010860.1"/>
    </source>
</evidence>
<keyword evidence="2" id="KW-1185">Reference proteome</keyword>
<reference evidence="1 2" key="1">
    <citation type="journal article" date="2023" name="Nucleic Acids Res.">
        <title>The hologenome of Daphnia magna reveals possible DNA methylation and microbiome-mediated evolution of the host genome.</title>
        <authorList>
            <person name="Chaturvedi A."/>
            <person name="Li X."/>
            <person name="Dhandapani V."/>
            <person name="Marshall H."/>
            <person name="Kissane S."/>
            <person name="Cuenca-Cambronero M."/>
            <person name="Asole G."/>
            <person name="Calvet F."/>
            <person name="Ruiz-Romero M."/>
            <person name="Marangio P."/>
            <person name="Guigo R."/>
            <person name="Rago D."/>
            <person name="Mirbahai L."/>
            <person name="Eastwood N."/>
            <person name="Colbourne J.K."/>
            <person name="Zhou J."/>
            <person name="Mallon E."/>
            <person name="Orsini L."/>
        </authorList>
    </citation>
    <scope>NUCLEOTIDE SEQUENCE [LARGE SCALE GENOMIC DNA]</scope>
    <source>
        <strain evidence="1">LRV0_1</strain>
    </source>
</reference>
<gene>
    <name evidence="1" type="ORF">OUZ56_019988</name>
</gene>